<organism evidence="2 3">
    <name type="scientific">Mesorhizobium escarrei</name>
    <dbReference type="NCBI Taxonomy" id="666018"/>
    <lineage>
        <taxon>Bacteria</taxon>
        <taxon>Pseudomonadati</taxon>
        <taxon>Pseudomonadota</taxon>
        <taxon>Alphaproteobacteria</taxon>
        <taxon>Hyphomicrobiales</taxon>
        <taxon>Phyllobacteriaceae</taxon>
        <taxon>Mesorhizobium</taxon>
    </lineage>
</organism>
<dbReference type="SUPFAM" id="SSF53335">
    <property type="entry name" value="S-adenosyl-L-methionine-dependent methyltransferases"/>
    <property type="match status" value="1"/>
</dbReference>
<keyword evidence="3" id="KW-1185">Reference proteome</keyword>
<dbReference type="Pfam" id="PF05050">
    <property type="entry name" value="Methyltransf_21"/>
    <property type="match status" value="1"/>
</dbReference>
<dbReference type="InterPro" id="IPR006342">
    <property type="entry name" value="FkbM_mtfrase"/>
</dbReference>
<dbReference type="Proteomes" id="UP001153050">
    <property type="component" value="Unassembled WGS sequence"/>
</dbReference>
<dbReference type="Gene3D" id="3.40.50.150">
    <property type="entry name" value="Vaccinia Virus protein VP39"/>
    <property type="match status" value="1"/>
</dbReference>
<accession>A0ABM9EIQ1</accession>
<proteinExistence type="predicted"/>
<gene>
    <name evidence="2" type="ORF">MES5069_780002</name>
</gene>
<sequence>MMKEGRLGNSARHPMFPGAAGAVAAGSGRGSKQQCRFSRQRGIMQADLVYDVGMNNGDDTAYYLHRGFRVVAIEADPDLCKGAVSRFGKELESGRLQIVNIGIAAKPGVSDFWICEARSVWNSFDRTISSRNGLPHHRIQVPCQTFGWVLEQCGVPFYLKIDIEGNDFLCIEALQDRVDLPAYVSVELGDLDQFVTKLSALGYTEFKCISQFQFLPLQLPPTPEQLALEAGDTSTLRRTRDWVFPEGASGPFGEDTLGRWLDQDEVRRTHAHYSKLRDEQTSTPFWFGASFSFWLDLHARRGMPRAAGV</sequence>
<evidence type="ECO:0000313" key="2">
    <source>
        <dbReference type="EMBL" id="CAH2409267.1"/>
    </source>
</evidence>
<evidence type="ECO:0000313" key="3">
    <source>
        <dbReference type="Proteomes" id="UP001153050"/>
    </source>
</evidence>
<comment type="caution">
    <text evidence="2">The sequence shown here is derived from an EMBL/GenBank/DDBJ whole genome shotgun (WGS) entry which is preliminary data.</text>
</comment>
<feature type="domain" description="Methyltransferase FkbM" evidence="1">
    <location>
        <begin position="51"/>
        <end position="192"/>
    </location>
</feature>
<protein>
    <submittedName>
        <fullName evidence="2">Methyltransf_21 domain-containing protein</fullName>
    </submittedName>
</protein>
<evidence type="ECO:0000259" key="1">
    <source>
        <dbReference type="Pfam" id="PF05050"/>
    </source>
</evidence>
<dbReference type="InterPro" id="IPR029063">
    <property type="entry name" value="SAM-dependent_MTases_sf"/>
</dbReference>
<reference evidence="2 3" key="1">
    <citation type="submission" date="2022-03" db="EMBL/GenBank/DDBJ databases">
        <authorList>
            <person name="Brunel B."/>
        </authorList>
    </citation>
    <scope>NUCLEOTIDE SEQUENCE [LARGE SCALE GENOMIC DNA]</scope>
    <source>
        <strain evidence="2">STM5069sample</strain>
    </source>
</reference>
<dbReference type="NCBIfam" id="TIGR01444">
    <property type="entry name" value="fkbM_fam"/>
    <property type="match status" value="1"/>
</dbReference>
<dbReference type="EMBL" id="CAKXZT010000177">
    <property type="protein sequence ID" value="CAH2409267.1"/>
    <property type="molecule type" value="Genomic_DNA"/>
</dbReference>
<name>A0ABM9EIQ1_9HYPH</name>